<evidence type="ECO:0000313" key="1">
    <source>
        <dbReference type="EMBL" id="EDM99853.1"/>
    </source>
</evidence>
<dbReference type="EMBL" id="AAXG02000014">
    <property type="protein sequence ID" value="EDM99853.1"/>
    <property type="molecule type" value="Genomic_DNA"/>
</dbReference>
<dbReference type="STRING" id="411467.BACCAP_02353"/>
<evidence type="ECO:0000313" key="2">
    <source>
        <dbReference type="Proteomes" id="UP000003639"/>
    </source>
</evidence>
<name>A6NVW0_9FIRM</name>
<keyword evidence="2" id="KW-1185">Reference proteome</keyword>
<proteinExistence type="predicted"/>
<comment type="caution">
    <text evidence="1">The sequence shown here is derived from an EMBL/GenBank/DDBJ whole genome shotgun (WGS) entry which is preliminary data.</text>
</comment>
<dbReference type="Proteomes" id="UP000003639">
    <property type="component" value="Unassembled WGS sequence"/>
</dbReference>
<reference evidence="1 2" key="2">
    <citation type="submission" date="2007-06" db="EMBL/GenBank/DDBJ databases">
        <title>Draft genome sequence of Pseudoflavonifractor capillosus ATCC 29799.</title>
        <authorList>
            <person name="Sudarsanam P."/>
            <person name="Ley R."/>
            <person name="Guruge J."/>
            <person name="Turnbaugh P.J."/>
            <person name="Mahowald M."/>
            <person name="Liep D."/>
            <person name="Gordon J."/>
        </authorList>
    </citation>
    <scope>NUCLEOTIDE SEQUENCE [LARGE SCALE GENOMIC DNA]</scope>
    <source>
        <strain evidence="1 2">ATCC 29799</strain>
    </source>
</reference>
<dbReference type="AlphaFoldDB" id="A6NVW0"/>
<protein>
    <submittedName>
        <fullName evidence="1">Uncharacterized protein</fullName>
    </submittedName>
</protein>
<reference evidence="1 2" key="1">
    <citation type="submission" date="2007-04" db="EMBL/GenBank/DDBJ databases">
        <authorList>
            <person name="Fulton L."/>
            <person name="Clifton S."/>
            <person name="Fulton B."/>
            <person name="Xu J."/>
            <person name="Minx P."/>
            <person name="Pepin K.H."/>
            <person name="Johnson M."/>
            <person name="Thiruvilangam P."/>
            <person name="Bhonagiri V."/>
            <person name="Nash W.E."/>
            <person name="Mardis E.R."/>
            <person name="Wilson R.K."/>
        </authorList>
    </citation>
    <scope>NUCLEOTIDE SEQUENCE [LARGE SCALE GENOMIC DNA]</scope>
    <source>
        <strain evidence="1 2">ATCC 29799</strain>
    </source>
</reference>
<sequence length="360" mass="40425">MIHMCGLRSGRTSREALQLKREAITRTILDTIVDRAIRNIGEDPQRSLRKLVDMGQTFAKGPFQKRYIGTIQQMLENGGSPYYDLVQDTVRSTDRVNLRTFGVNIGWQCWTLGAKQIRDTEARENFDIPWCVTLQLEGAAPSARTDCLRLLDEGRALGIYAYFLHCGASSGALELALELARKAPECGFPVFLSPELVEPWVDRLSTCPNVLVLLDTGSPDWQTAAALLRDARRFFGYFIRCDSAECAQTVLSGGWVRSLLGHGGSMAFCLPEEHCPAELSAQLYGYMEQARNTHQYPMLLVDYCRDILLVDEVISDSPRYLEFLPNGQAVTYADGRKQPLPDVLSGLSLAEFLRSRFRRT</sequence>
<gene>
    <name evidence="1" type="ORF">BACCAP_02353</name>
</gene>
<dbReference type="eggNOG" id="COG0535">
    <property type="taxonomic scope" value="Bacteria"/>
</dbReference>
<organism evidence="1 2">
    <name type="scientific">Pseudoflavonifractor capillosus ATCC 29799</name>
    <dbReference type="NCBI Taxonomy" id="411467"/>
    <lineage>
        <taxon>Bacteria</taxon>
        <taxon>Bacillati</taxon>
        <taxon>Bacillota</taxon>
        <taxon>Clostridia</taxon>
        <taxon>Eubacteriales</taxon>
        <taxon>Oscillospiraceae</taxon>
        <taxon>Pseudoflavonifractor</taxon>
    </lineage>
</organism>
<accession>A6NVW0</accession>